<sequence>MPATVRTMGDAEADLVEGAPDESGIPDERDKPEEALVTPPSRASGELRLSTGDPFLGTGEVDRVMPGGVLPTSWVANCPLSTEVILLIAVVASCPLSRGAIHPVGAAASPTPPWRPAMPTRCSAILSASQATLFAPLATLSLSPDDGAPAKGFLAAVKLVYWAVESGPGDRTIGARELNVGTPRLVTPPALDPEPETRVCTLSADCACVASVYGYESSCAGRAYAYVGSGLYTAGAF</sequence>
<comment type="caution">
    <text evidence="2">The sequence shown here is derived from an EMBL/GenBank/DDBJ whole genome shotgun (WGS) entry which is preliminary data.</text>
</comment>
<dbReference type="Proteomes" id="UP000320762">
    <property type="component" value="Unassembled WGS sequence"/>
</dbReference>
<evidence type="ECO:0000256" key="1">
    <source>
        <dbReference type="SAM" id="MobiDB-lite"/>
    </source>
</evidence>
<evidence type="ECO:0000313" key="3">
    <source>
        <dbReference type="Proteomes" id="UP000320762"/>
    </source>
</evidence>
<keyword evidence="3" id="KW-1185">Reference proteome</keyword>
<gene>
    <name evidence="2" type="ORF">BD626DRAFT_568486</name>
</gene>
<evidence type="ECO:0000313" key="2">
    <source>
        <dbReference type="EMBL" id="TRM63870.1"/>
    </source>
</evidence>
<protein>
    <submittedName>
        <fullName evidence="2">Uncharacterized protein</fullName>
    </submittedName>
</protein>
<proteinExistence type="predicted"/>
<reference evidence="2 3" key="1">
    <citation type="journal article" date="2019" name="New Phytol.">
        <title>Comparative genomics reveals unique wood-decay strategies and fruiting body development in the Schizophyllaceae.</title>
        <authorList>
            <person name="Almasi E."/>
            <person name="Sahu N."/>
            <person name="Krizsan K."/>
            <person name="Balint B."/>
            <person name="Kovacs G.M."/>
            <person name="Kiss B."/>
            <person name="Cseklye J."/>
            <person name="Drula E."/>
            <person name="Henrissat B."/>
            <person name="Nagy I."/>
            <person name="Chovatia M."/>
            <person name="Adam C."/>
            <person name="LaButti K."/>
            <person name="Lipzen A."/>
            <person name="Riley R."/>
            <person name="Grigoriev I.V."/>
            <person name="Nagy L.G."/>
        </authorList>
    </citation>
    <scope>NUCLEOTIDE SEQUENCE [LARGE SCALE GENOMIC DNA]</scope>
    <source>
        <strain evidence="2 3">NL-1724</strain>
    </source>
</reference>
<dbReference type="EMBL" id="VDMD01000008">
    <property type="protein sequence ID" value="TRM63870.1"/>
    <property type="molecule type" value="Genomic_DNA"/>
</dbReference>
<organism evidence="2 3">
    <name type="scientific">Schizophyllum amplum</name>
    <dbReference type="NCBI Taxonomy" id="97359"/>
    <lineage>
        <taxon>Eukaryota</taxon>
        <taxon>Fungi</taxon>
        <taxon>Dikarya</taxon>
        <taxon>Basidiomycota</taxon>
        <taxon>Agaricomycotina</taxon>
        <taxon>Agaricomycetes</taxon>
        <taxon>Agaricomycetidae</taxon>
        <taxon>Agaricales</taxon>
        <taxon>Schizophyllaceae</taxon>
        <taxon>Schizophyllum</taxon>
    </lineage>
</organism>
<feature type="region of interest" description="Disordered" evidence="1">
    <location>
        <begin position="1"/>
        <end position="44"/>
    </location>
</feature>
<name>A0A550CGF2_9AGAR</name>
<accession>A0A550CGF2</accession>
<dbReference type="AlphaFoldDB" id="A0A550CGF2"/>